<evidence type="ECO:0000313" key="1">
    <source>
        <dbReference type="EMBL" id="TFJ92903.1"/>
    </source>
</evidence>
<organism evidence="1 2">
    <name type="scientific">Lentibacillus salicampi</name>
    <dbReference type="NCBI Taxonomy" id="175306"/>
    <lineage>
        <taxon>Bacteria</taxon>
        <taxon>Bacillati</taxon>
        <taxon>Bacillota</taxon>
        <taxon>Bacilli</taxon>
        <taxon>Bacillales</taxon>
        <taxon>Bacillaceae</taxon>
        <taxon>Lentibacillus</taxon>
    </lineage>
</organism>
<comment type="caution">
    <text evidence="1">The sequence shown here is derived from an EMBL/GenBank/DDBJ whole genome shotgun (WGS) entry which is preliminary data.</text>
</comment>
<name>A0A4Y9AAT5_9BACI</name>
<dbReference type="EMBL" id="SRHY01000014">
    <property type="protein sequence ID" value="TFJ92903.1"/>
    <property type="molecule type" value="Genomic_DNA"/>
</dbReference>
<gene>
    <name evidence="1" type="ORF">E4U82_09830</name>
</gene>
<proteinExistence type="predicted"/>
<evidence type="ECO:0008006" key="3">
    <source>
        <dbReference type="Google" id="ProtNLM"/>
    </source>
</evidence>
<dbReference type="Proteomes" id="UP000298484">
    <property type="component" value="Unassembled WGS sequence"/>
</dbReference>
<sequence>MNIKVSEAAKRLGKSEQFVRIGLQRDILPIGIAVQMSSKWTYHISPKLLKEYLGDEKNR</sequence>
<reference evidence="1 2" key="1">
    <citation type="submission" date="2019-03" db="EMBL/GenBank/DDBJ databases">
        <title>Genome sequence of Lentibacillus salicampi ATCC BAA-719.</title>
        <authorList>
            <person name="Maclea K.S."/>
            <person name="Simoes Junior M."/>
        </authorList>
    </citation>
    <scope>NUCLEOTIDE SEQUENCE [LARGE SCALE GENOMIC DNA]</scope>
    <source>
        <strain evidence="1 2">ATCC BAA-719</strain>
    </source>
</reference>
<dbReference type="AlphaFoldDB" id="A0A4Y9AAT5"/>
<keyword evidence="2" id="KW-1185">Reference proteome</keyword>
<protein>
    <recommendedName>
        <fullName evidence="3">DNA-binding protein</fullName>
    </recommendedName>
</protein>
<accession>A0A4Y9AAT5</accession>
<dbReference type="OrthoDB" id="2063024at2"/>
<evidence type="ECO:0000313" key="2">
    <source>
        <dbReference type="Proteomes" id="UP000298484"/>
    </source>
</evidence>